<dbReference type="AlphaFoldDB" id="A0A4S2H7E6"/>
<dbReference type="Pfam" id="PF09550">
    <property type="entry name" value="Phage_TAC_6"/>
    <property type="match status" value="1"/>
</dbReference>
<reference evidence="1 2" key="1">
    <citation type="journal article" date="2013" name="Int. J. Syst. Evol. Microbiol.">
        <title>Marinicauda pacifica gen. nov., sp. nov., a prosthecate alphaproteobacterium of the family Hyphomonadaceae isolated from deep seawater.</title>
        <authorList>
            <person name="Zhang X.Y."/>
            <person name="Li G.W."/>
            <person name="Wang C.S."/>
            <person name="Zhang Y.J."/>
            <person name="Xu X.W."/>
            <person name="Li H."/>
            <person name="Liu A."/>
            <person name="Liu C."/>
            <person name="Xie B.B."/>
            <person name="Qin Q.L."/>
            <person name="Xu Z."/>
            <person name="Chen X.L."/>
            <person name="Zhou B.C."/>
            <person name="Zhang Y.Z."/>
        </authorList>
    </citation>
    <scope>NUCLEOTIDE SEQUENCE [LARGE SCALE GENOMIC DNA]</scope>
    <source>
        <strain evidence="1 2">P-1 km-3</strain>
    </source>
</reference>
<comment type="caution">
    <text evidence="1">The sequence shown here is derived from an EMBL/GenBank/DDBJ whole genome shotgun (WGS) entry which is preliminary data.</text>
</comment>
<proteinExistence type="predicted"/>
<dbReference type="Proteomes" id="UP000305451">
    <property type="component" value="Unassembled WGS sequence"/>
</dbReference>
<evidence type="ECO:0000313" key="2">
    <source>
        <dbReference type="Proteomes" id="UP000305451"/>
    </source>
</evidence>
<dbReference type="InterPro" id="IPR019056">
    <property type="entry name" value="Phage_TAC_6"/>
</dbReference>
<name>A0A4S2H7E6_9PROT</name>
<organism evidence="1 2">
    <name type="scientific">Marinicauda pacifica</name>
    <dbReference type="NCBI Taxonomy" id="1133559"/>
    <lineage>
        <taxon>Bacteria</taxon>
        <taxon>Pseudomonadati</taxon>
        <taxon>Pseudomonadota</taxon>
        <taxon>Alphaproteobacteria</taxon>
        <taxon>Maricaulales</taxon>
        <taxon>Maricaulaceae</taxon>
        <taxon>Marinicauda</taxon>
    </lineage>
</organism>
<dbReference type="RefSeq" id="WP_135945916.1">
    <property type="nucleotide sequence ID" value="NZ_BMEI01000005.1"/>
</dbReference>
<evidence type="ECO:0000313" key="1">
    <source>
        <dbReference type="EMBL" id="TGY91740.1"/>
    </source>
</evidence>
<keyword evidence="2" id="KW-1185">Reference proteome</keyword>
<gene>
    <name evidence="1" type="ORF">E5162_14105</name>
</gene>
<dbReference type="OrthoDB" id="7582980at2"/>
<accession>A0A4S2H7E6</accession>
<sequence length="77" mass="8685">MSAHWQAWFFIGVVRFGLRPRDFWALSLSEWQALLSQLDPPGARPPARAELDRLRAEFPDTCPGTCPGTIKETSDGR</sequence>
<dbReference type="EMBL" id="SRXV01000005">
    <property type="protein sequence ID" value="TGY91740.1"/>
    <property type="molecule type" value="Genomic_DNA"/>
</dbReference>
<protein>
    <submittedName>
        <fullName evidence="1">Phage tail assembly chaperone</fullName>
    </submittedName>
</protein>